<feature type="region of interest" description="Disordered" evidence="1">
    <location>
        <begin position="1"/>
        <end position="25"/>
    </location>
</feature>
<organism evidence="2 3">
    <name type="scientific">Cochliobolus heterostrophus (strain C4 / ATCC 48331 / race T)</name>
    <name type="common">Southern corn leaf blight fungus</name>
    <name type="synonym">Bipolaris maydis</name>
    <dbReference type="NCBI Taxonomy" id="665024"/>
    <lineage>
        <taxon>Eukaryota</taxon>
        <taxon>Fungi</taxon>
        <taxon>Dikarya</taxon>
        <taxon>Ascomycota</taxon>
        <taxon>Pezizomycotina</taxon>
        <taxon>Dothideomycetes</taxon>
        <taxon>Pleosporomycetidae</taxon>
        <taxon>Pleosporales</taxon>
        <taxon>Pleosporineae</taxon>
        <taxon>Pleosporaceae</taxon>
        <taxon>Bipolaris</taxon>
    </lineage>
</organism>
<feature type="region of interest" description="Disordered" evidence="1">
    <location>
        <begin position="315"/>
        <end position="382"/>
    </location>
</feature>
<dbReference type="Proteomes" id="UP000012338">
    <property type="component" value="Unassembled WGS sequence"/>
</dbReference>
<evidence type="ECO:0000313" key="2">
    <source>
        <dbReference type="EMBL" id="ENI10719.1"/>
    </source>
</evidence>
<feature type="compositionally biased region" description="Low complexity" evidence="1">
    <location>
        <begin position="333"/>
        <end position="345"/>
    </location>
</feature>
<feature type="compositionally biased region" description="Basic residues" evidence="1">
    <location>
        <begin position="355"/>
        <end position="366"/>
    </location>
</feature>
<reference evidence="2 3" key="1">
    <citation type="journal article" date="2012" name="PLoS Pathog.">
        <title>Diverse lifestyles and strategies of plant pathogenesis encoded in the genomes of eighteen Dothideomycetes fungi.</title>
        <authorList>
            <person name="Ohm R.A."/>
            <person name="Feau N."/>
            <person name="Henrissat B."/>
            <person name="Schoch C.L."/>
            <person name="Horwitz B.A."/>
            <person name="Barry K.W."/>
            <person name="Condon B.J."/>
            <person name="Copeland A.C."/>
            <person name="Dhillon B."/>
            <person name="Glaser F."/>
            <person name="Hesse C.N."/>
            <person name="Kosti I."/>
            <person name="LaButti K."/>
            <person name="Lindquist E.A."/>
            <person name="Lucas S."/>
            <person name="Salamov A.A."/>
            <person name="Bradshaw R.E."/>
            <person name="Ciuffetti L."/>
            <person name="Hamelin R.C."/>
            <person name="Kema G.H.J."/>
            <person name="Lawrence C."/>
            <person name="Scott J.A."/>
            <person name="Spatafora J.W."/>
            <person name="Turgeon B.G."/>
            <person name="de Wit P.J.G.M."/>
            <person name="Zhong S."/>
            <person name="Goodwin S.B."/>
            <person name="Grigoriev I.V."/>
        </authorList>
    </citation>
    <scope>NUCLEOTIDE SEQUENCE [LARGE SCALE GENOMIC DNA]</scope>
    <source>
        <strain evidence="3">C4 / ATCC 48331 / race T</strain>
    </source>
</reference>
<evidence type="ECO:0000256" key="1">
    <source>
        <dbReference type="SAM" id="MobiDB-lite"/>
    </source>
</evidence>
<sequence>MGYTFEEPTSNMKRVHFSDGHTAGSATTVDDFLFKRANSSSKSSAQGESSTQATSTLKQTTKKQDKPKKKKPLVENARRKYASRTQCQPTMEEVYLADPLMRSRRPSPPRPEQMFTGESLRRNSSFSFRLPTLPTQARVSILPKKPVEQGRIDKEVTVTALLPLAHPPSPPPPPPPRRESQALSSNFPASKEAKLRIPKDLFISPNIPESIRQLEALLAGREGLVVSPNLLASLPQIEASPPPPGAAFSNRRLPPLPNQAGAPGESKPAEGEAREYITLAPFRPEFVLSSHNLPPLSATVGDLLPRHHVFNLRPILPKPPAQEGSSGVASQSAGPVAGRGAPRAASEPVRPARGRERRRGRGRPKKAPTPSPLRNEIILSPPAQPIEPRINLAIPVPSLGLPTLSVRPGTSRIFTELSNPVSHMQDVRSAPHQPSESDRDRLERPCTPNQPPPSPPPPPATSSLPPRPPRGPPISISSASCSSSPSPSPSPPALAISDPAIPISPTTRQLAESLSRRHTASISISTLTFPPYPSPLAPRALPHFHTGAVIAVENIRDDYAITPDFSLLELVEDLEENRPTVLDWEHVTVMRGGDWVYGVLREVWEVWGDRVRVEEVVEQLMEWVDGEFERLAWV</sequence>
<feature type="compositionally biased region" description="Pro residues" evidence="1">
    <location>
        <begin position="448"/>
        <end position="472"/>
    </location>
</feature>
<feature type="region of interest" description="Disordered" evidence="1">
    <location>
        <begin position="237"/>
        <end position="271"/>
    </location>
</feature>
<protein>
    <submittedName>
        <fullName evidence="2">Uncharacterized protein</fullName>
    </submittedName>
</protein>
<dbReference type="HOGENOM" id="CLU_015315_0_0_1"/>
<dbReference type="AlphaFoldDB" id="N4XCJ0"/>
<gene>
    <name evidence="2" type="ORF">COCC4DRAFT_124634</name>
</gene>
<keyword evidence="3" id="KW-1185">Reference proteome</keyword>
<name>N4XCJ0_COCH4</name>
<dbReference type="EMBL" id="KB733444">
    <property type="protein sequence ID" value="ENI10719.1"/>
    <property type="molecule type" value="Genomic_DNA"/>
</dbReference>
<feature type="compositionally biased region" description="Low complexity" evidence="1">
    <location>
        <begin position="39"/>
        <end position="59"/>
    </location>
</feature>
<feature type="compositionally biased region" description="Polar residues" evidence="1">
    <location>
        <begin position="323"/>
        <end position="332"/>
    </location>
</feature>
<reference evidence="3" key="2">
    <citation type="journal article" date="2013" name="PLoS Genet.">
        <title>Comparative genome structure, secondary metabolite, and effector coding capacity across Cochliobolus pathogens.</title>
        <authorList>
            <person name="Condon B.J."/>
            <person name="Leng Y."/>
            <person name="Wu D."/>
            <person name="Bushley K.E."/>
            <person name="Ohm R.A."/>
            <person name="Otillar R."/>
            <person name="Martin J."/>
            <person name="Schackwitz W."/>
            <person name="Grimwood J."/>
            <person name="MohdZainudin N."/>
            <person name="Xue C."/>
            <person name="Wang R."/>
            <person name="Manning V.A."/>
            <person name="Dhillon B."/>
            <person name="Tu Z.J."/>
            <person name="Steffenson B.J."/>
            <person name="Salamov A."/>
            <person name="Sun H."/>
            <person name="Lowry S."/>
            <person name="LaButti K."/>
            <person name="Han J."/>
            <person name="Copeland A."/>
            <person name="Lindquist E."/>
            <person name="Barry K."/>
            <person name="Schmutz J."/>
            <person name="Baker S.E."/>
            <person name="Ciuffetti L.M."/>
            <person name="Grigoriev I.V."/>
            <person name="Zhong S."/>
            <person name="Turgeon B.G."/>
        </authorList>
    </citation>
    <scope>NUCLEOTIDE SEQUENCE [LARGE SCALE GENOMIC DNA]</scope>
    <source>
        <strain evidence="3">C4 / ATCC 48331 / race T</strain>
    </source>
</reference>
<feature type="region of interest" description="Disordered" evidence="1">
    <location>
        <begin position="419"/>
        <end position="500"/>
    </location>
</feature>
<feature type="compositionally biased region" description="Basic and acidic residues" evidence="1">
    <location>
        <begin position="435"/>
        <end position="444"/>
    </location>
</feature>
<dbReference type="OrthoDB" id="3790485at2759"/>
<evidence type="ECO:0000313" key="3">
    <source>
        <dbReference type="Proteomes" id="UP000012338"/>
    </source>
</evidence>
<feature type="region of interest" description="Disordered" evidence="1">
    <location>
        <begin position="38"/>
        <end position="118"/>
    </location>
</feature>
<accession>N4XCJ0</accession>
<proteinExistence type="predicted"/>
<feature type="compositionally biased region" description="Pro residues" evidence="1">
    <location>
        <begin position="165"/>
        <end position="175"/>
    </location>
</feature>
<feature type="compositionally biased region" description="Low complexity" evidence="1">
    <location>
        <begin position="473"/>
        <end position="485"/>
    </location>
</feature>
<feature type="region of interest" description="Disordered" evidence="1">
    <location>
        <begin position="163"/>
        <end position="190"/>
    </location>
</feature>